<evidence type="ECO:0000256" key="7">
    <source>
        <dbReference type="ARBA" id="ARBA00023288"/>
    </source>
</evidence>
<reference evidence="14" key="1">
    <citation type="journal article" date="2020" name="Stud. Mycol.">
        <title>101 Dothideomycetes genomes: a test case for predicting lifestyles and emergence of pathogens.</title>
        <authorList>
            <person name="Haridas S."/>
            <person name="Albert R."/>
            <person name="Binder M."/>
            <person name="Bloem J."/>
            <person name="Labutti K."/>
            <person name="Salamov A."/>
            <person name="Andreopoulos B."/>
            <person name="Baker S."/>
            <person name="Barry K."/>
            <person name="Bills G."/>
            <person name="Bluhm B."/>
            <person name="Cannon C."/>
            <person name="Castanera R."/>
            <person name="Culley D."/>
            <person name="Daum C."/>
            <person name="Ezra D."/>
            <person name="Gonzalez J."/>
            <person name="Henrissat B."/>
            <person name="Kuo A."/>
            <person name="Liang C."/>
            <person name="Lipzen A."/>
            <person name="Lutzoni F."/>
            <person name="Magnuson J."/>
            <person name="Mondo S."/>
            <person name="Nolan M."/>
            <person name="Ohm R."/>
            <person name="Pangilinan J."/>
            <person name="Park H.-J."/>
            <person name="Ramirez L."/>
            <person name="Alfaro M."/>
            <person name="Sun H."/>
            <person name="Tritt A."/>
            <person name="Yoshinaga Y."/>
            <person name="Zwiers L.-H."/>
            <person name="Turgeon B."/>
            <person name="Goodwin S."/>
            <person name="Spatafora J."/>
            <person name="Crous P."/>
            <person name="Grigoriev I."/>
        </authorList>
    </citation>
    <scope>NUCLEOTIDE SEQUENCE</scope>
    <source>
        <strain evidence="14">ATCC 74209</strain>
    </source>
</reference>
<keyword evidence="8 11" id="KW-0012">Acyltransferase</keyword>
<feature type="transmembrane region" description="Helical" evidence="11">
    <location>
        <begin position="207"/>
        <end position="227"/>
    </location>
</feature>
<dbReference type="PROSITE" id="PS50216">
    <property type="entry name" value="DHHC"/>
    <property type="match status" value="1"/>
</dbReference>
<comment type="caution">
    <text evidence="14">The sequence shown here is derived from an EMBL/GenBank/DDBJ whole genome shotgun (WGS) entry which is preliminary data.</text>
</comment>
<keyword evidence="15" id="KW-1185">Reference proteome</keyword>
<evidence type="ECO:0000256" key="5">
    <source>
        <dbReference type="ARBA" id="ARBA00023136"/>
    </source>
</evidence>
<dbReference type="Pfam" id="PF01529">
    <property type="entry name" value="DHHC"/>
    <property type="match status" value="1"/>
</dbReference>
<keyword evidence="3 11" id="KW-0812">Transmembrane</keyword>
<evidence type="ECO:0000256" key="10">
    <source>
        <dbReference type="ARBA" id="ARBA00048048"/>
    </source>
</evidence>
<feature type="transmembrane region" description="Helical" evidence="11">
    <location>
        <begin position="64"/>
        <end position="85"/>
    </location>
</feature>
<dbReference type="GO" id="GO:0019706">
    <property type="term" value="F:protein-cysteine S-palmitoyltransferase activity"/>
    <property type="evidence" value="ECO:0007669"/>
    <property type="project" value="UniProtKB-EC"/>
</dbReference>
<comment type="domain">
    <text evidence="11">The DHHC domain is required for palmitoyltransferase activity.</text>
</comment>
<organism evidence="14 15">
    <name type="scientific">Delitschia confertaspora ATCC 74209</name>
    <dbReference type="NCBI Taxonomy" id="1513339"/>
    <lineage>
        <taxon>Eukaryota</taxon>
        <taxon>Fungi</taxon>
        <taxon>Dikarya</taxon>
        <taxon>Ascomycota</taxon>
        <taxon>Pezizomycotina</taxon>
        <taxon>Dothideomycetes</taxon>
        <taxon>Pleosporomycetidae</taxon>
        <taxon>Pleosporales</taxon>
        <taxon>Delitschiaceae</taxon>
        <taxon>Delitschia</taxon>
    </lineage>
</organism>
<keyword evidence="5 11" id="KW-0472">Membrane</keyword>
<evidence type="ECO:0000256" key="1">
    <source>
        <dbReference type="ARBA" id="ARBA00004141"/>
    </source>
</evidence>
<feature type="compositionally biased region" description="Gly residues" evidence="12">
    <location>
        <begin position="427"/>
        <end position="438"/>
    </location>
</feature>
<gene>
    <name evidence="14" type="ORF">GQ43DRAFT_479431</name>
</gene>
<dbReference type="AlphaFoldDB" id="A0A9P4JRD1"/>
<evidence type="ECO:0000256" key="8">
    <source>
        <dbReference type="ARBA" id="ARBA00023315"/>
    </source>
</evidence>
<feature type="compositionally biased region" description="Polar residues" evidence="12">
    <location>
        <begin position="271"/>
        <end position="283"/>
    </location>
</feature>
<dbReference type="InterPro" id="IPR039859">
    <property type="entry name" value="PFA4/ZDH16/20/ERF2-like"/>
</dbReference>
<evidence type="ECO:0000256" key="9">
    <source>
        <dbReference type="ARBA" id="ARBA00038298"/>
    </source>
</evidence>
<dbReference type="GO" id="GO:0016020">
    <property type="term" value="C:membrane"/>
    <property type="evidence" value="ECO:0007669"/>
    <property type="project" value="UniProtKB-SubCell"/>
</dbReference>
<dbReference type="EMBL" id="ML993917">
    <property type="protein sequence ID" value="KAF2202976.1"/>
    <property type="molecule type" value="Genomic_DNA"/>
</dbReference>
<keyword evidence="2 11" id="KW-0808">Transferase</keyword>
<feature type="compositionally biased region" description="Low complexity" evidence="12">
    <location>
        <begin position="301"/>
        <end position="317"/>
    </location>
</feature>
<evidence type="ECO:0000256" key="12">
    <source>
        <dbReference type="SAM" id="MobiDB-lite"/>
    </source>
</evidence>
<dbReference type="EC" id="2.3.1.225" evidence="11"/>
<comment type="similarity">
    <text evidence="9">Belongs to the DHHC palmitoyltransferase family. PFA5 subfamily.</text>
</comment>
<dbReference type="GO" id="GO:0006612">
    <property type="term" value="P:protein targeting to membrane"/>
    <property type="evidence" value="ECO:0007669"/>
    <property type="project" value="TreeGrafter"/>
</dbReference>
<keyword evidence="7" id="KW-0449">Lipoprotein</keyword>
<dbReference type="PANTHER" id="PTHR22883:SF23">
    <property type="entry name" value="PALMITOYLTRANSFERASE ZDHHC6"/>
    <property type="match status" value="1"/>
</dbReference>
<feature type="transmembrane region" description="Helical" evidence="11">
    <location>
        <begin position="20"/>
        <end position="43"/>
    </location>
</feature>
<feature type="transmembrane region" description="Helical" evidence="11">
    <location>
        <begin position="176"/>
        <end position="195"/>
    </location>
</feature>
<evidence type="ECO:0000313" key="15">
    <source>
        <dbReference type="Proteomes" id="UP000799536"/>
    </source>
</evidence>
<dbReference type="InterPro" id="IPR001594">
    <property type="entry name" value="Palmitoyltrfase_DHHC"/>
</dbReference>
<dbReference type="Proteomes" id="UP000799536">
    <property type="component" value="Unassembled WGS sequence"/>
</dbReference>
<feature type="region of interest" description="Disordered" evidence="12">
    <location>
        <begin position="391"/>
        <end position="447"/>
    </location>
</feature>
<protein>
    <recommendedName>
        <fullName evidence="11">Palmitoyltransferase</fullName>
        <ecNumber evidence="11">2.3.1.225</ecNumber>
    </recommendedName>
</protein>
<evidence type="ECO:0000313" key="14">
    <source>
        <dbReference type="EMBL" id="KAF2202976.1"/>
    </source>
</evidence>
<feature type="domain" description="Palmitoyltransferase DHHC" evidence="13">
    <location>
        <begin position="126"/>
        <end position="244"/>
    </location>
</feature>
<evidence type="ECO:0000256" key="3">
    <source>
        <dbReference type="ARBA" id="ARBA00022692"/>
    </source>
</evidence>
<keyword evidence="4 11" id="KW-1133">Transmembrane helix</keyword>
<accession>A0A9P4JRD1</accession>
<evidence type="ECO:0000256" key="6">
    <source>
        <dbReference type="ARBA" id="ARBA00023139"/>
    </source>
</evidence>
<dbReference type="GO" id="GO:0005794">
    <property type="term" value="C:Golgi apparatus"/>
    <property type="evidence" value="ECO:0007669"/>
    <property type="project" value="TreeGrafter"/>
</dbReference>
<evidence type="ECO:0000259" key="13">
    <source>
        <dbReference type="Pfam" id="PF01529"/>
    </source>
</evidence>
<evidence type="ECO:0000256" key="2">
    <source>
        <dbReference type="ARBA" id="ARBA00022679"/>
    </source>
</evidence>
<dbReference type="GO" id="GO:0005783">
    <property type="term" value="C:endoplasmic reticulum"/>
    <property type="evidence" value="ECO:0007669"/>
    <property type="project" value="TreeGrafter"/>
</dbReference>
<dbReference type="PANTHER" id="PTHR22883">
    <property type="entry name" value="ZINC FINGER DHHC DOMAIN CONTAINING PROTEIN"/>
    <property type="match status" value="1"/>
</dbReference>
<evidence type="ECO:0000256" key="11">
    <source>
        <dbReference type="RuleBase" id="RU079119"/>
    </source>
</evidence>
<comment type="subcellular location">
    <subcellularLocation>
        <location evidence="1">Membrane</location>
        <topology evidence="1">Multi-pass membrane protein</topology>
    </subcellularLocation>
</comment>
<dbReference type="OrthoDB" id="331948at2759"/>
<keyword evidence="6" id="KW-0564">Palmitate</keyword>
<sequence>MAMSEERENQMVYAVSRYTAIIVPLVEAGVVGYATWVLTDLLCIQYLLHPSEGLQDIGIRPRKAPAIVILTLYFLILLIMMAAYFRLVQIIWSNPGLIPIGSKEKEEELDRYFERHEAFICDYQGKPRFCEKCNNYKPDRTHHCSQIGRCVRRMDHFCPWVGGIVSETSHKFFLQFLFYGFLYWSYVTVVFGYYSAERQRKFRALPATWIVTLALSGIFLLFVFGMLSTTAYQAFGNYTTVEALDRKYQVYHIALRPDPYSNRLQARFSDQQPQLPESTVSSNRPHKATELTPPAHKPMLSESTTISSGPTSTPISSDQSIQGSTSQYIICQTQPGENPWDLGTRENWKHLMGEHWWDWFLPLKFSPHTRHDQEEGHYQWGPVVDRLRRENGLGRRRRHRKDSRREIGHEGGYGEESFYGSKHGRGSRQGGSDGGGTTGRVMEGSQI</sequence>
<evidence type="ECO:0000256" key="4">
    <source>
        <dbReference type="ARBA" id="ARBA00022989"/>
    </source>
</evidence>
<comment type="catalytic activity">
    <reaction evidence="10 11">
        <text>L-cysteinyl-[protein] + hexadecanoyl-CoA = S-hexadecanoyl-L-cysteinyl-[protein] + CoA</text>
        <dbReference type="Rhea" id="RHEA:36683"/>
        <dbReference type="Rhea" id="RHEA-COMP:10131"/>
        <dbReference type="Rhea" id="RHEA-COMP:11032"/>
        <dbReference type="ChEBI" id="CHEBI:29950"/>
        <dbReference type="ChEBI" id="CHEBI:57287"/>
        <dbReference type="ChEBI" id="CHEBI:57379"/>
        <dbReference type="ChEBI" id="CHEBI:74151"/>
        <dbReference type="EC" id="2.3.1.225"/>
    </reaction>
</comment>
<proteinExistence type="inferred from homology"/>
<name>A0A9P4JRD1_9PLEO</name>
<feature type="region of interest" description="Disordered" evidence="12">
    <location>
        <begin position="271"/>
        <end position="324"/>
    </location>
</feature>